<organism evidence="2 3">
    <name type="scientific">Mycena maculata</name>
    <dbReference type="NCBI Taxonomy" id="230809"/>
    <lineage>
        <taxon>Eukaryota</taxon>
        <taxon>Fungi</taxon>
        <taxon>Dikarya</taxon>
        <taxon>Basidiomycota</taxon>
        <taxon>Agaricomycotina</taxon>
        <taxon>Agaricomycetes</taxon>
        <taxon>Agaricomycetidae</taxon>
        <taxon>Agaricales</taxon>
        <taxon>Marasmiineae</taxon>
        <taxon>Mycenaceae</taxon>
        <taxon>Mycena</taxon>
    </lineage>
</organism>
<protein>
    <submittedName>
        <fullName evidence="2">Uncharacterized protein</fullName>
    </submittedName>
</protein>
<name>A0AAD7MNJ1_9AGAR</name>
<gene>
    <name evidence="2" type="ORF">DFH07DRAFT_273895</name>
</gene>
<accession>A0AAD7MNJ1</accession>
<dbReference type="AlphaFoldDB" id="A0AAD7MNJ1"/>
<reference evidence="2" key="1">
    <citation type="submission" date="2023-03" db="EMBL/GenBank/DDBJ databases">
        <title>Massive genome expansion in bonnet fungi (Mycena s.s.) driven by repeated elements and novel gene families across ecological guilds.</title>
        <authorList>
            <consortium name="Lawrence Berkeley National Laboratory"/>
            <person name="Harder C.B."/>
            <person name="Miyauchi S."/>
            <person name="Viragh M."/>
            <person name="Kuo A."/>
            <person name="Thoen E."/>
            <person name="Andreopoulos B."/>
            <person name="Lu D."/>
            <person name="Skrede I."/>
            <person name="Drula E."/>
            <person name="Henrissat B."/>
            <person name="Morin E."/>
            <person name="Kohler A."/>
            <person name="Barry K."/>
            <person name="LaButti K."/>
            <person name="Morin E."/>
            <person name="Salamov A."/>
            <person name="Lipzen A."/>
            <person name="Mereny Z."/>
            <person name="Hegedus B."/>
            <person name="Baldrian P."/>
            <person name="Stursova M."/>
            <person name="Weitz H."/>
            <person name="Taylor A."/>
            <person name="Grigoriev I.V."/>
            <person name="Nagy L.G."/>
            <person name="Martin F."/>
            <person name="Kauserud H."/>
        </authorList>
    </citation>
    <scope>NUCLEOTIDE SEQUENCE</scope>
    <source>
        <strain evidence="2">CBHHK188m</strain>
    </source>
</reference>
<dbReference type="Proteomes" id="UP001215280">
    <property type="component" value="Unassembled WGS sequence"/>
</dbReference>
<keyword evidence="3" id="KW-1185">Reference proteome</keyword>
<evidence type="ECO:0000313" key="2">
    <source>
        <dbReference type="EMBL" id="KAJ7724058.1"/>
    </source>
</evidence>
<feature type="transmembrane region" description="Helical" evidence="1">
    <location>
        <begin position="55"/>
        <end position="73"/>
    </location>
</feature>
<feature type="transmembrane region" description="Helical" evidence="1">
    <location>
        <begin position="80"/>
        <end position="99"/>
    </location>
</feature>
<keyword evidence="1" id="KW-1133">Transmembrane helix</keyword>
<evidence type="ECO:0000313" key="3">
    <source>
        <dbReference type="Proteomes" id="UP001215280"/>
    </source>
</evidence>
<keyword evidence="1" id="KW-0472">Membrane</keyword>
<evidence type="ECO:0000256" key="1">
    <source>
        <dbReference type="SAM" id="Phobius"/>
    </source>
</evidence>
<keyword evidence="1" id="KW-0812">Transmembrane</keyword>
<proteinExistence type="predicted"/>
<dbReference type="EMBL" id="JARJLG010000241">
    <property type="protein sequence ID" value="KAJ7724058.1"/>
    <property type="molecule type" value="Genomic_DNA"/>
</dbReference>
<comment type="caution">
    <text evidence="2">The sequence shown here is derived from an EMBL/GenBank/DDBJ whole genome shotgun (WGS) entry which is preliminary data.</text>
</comment>
<sequence length="102" mass="11279">MTGTTGYKMYTFRSTFQGPLVLHVPNLYLPVSFATPAPAVSDAKNADIDKLSRHFYASALYEFSTYLFFVCSLPKNPRWFVCHGAFLSVVVAIPSAAPLELP</sequence>